<dbReference type="InterPro" id="IPR025619">
    <property type="entry name" value="YlzJ"/>
</dbReference>
<proteinExistence type="predicted"/>
<dbReference type="RefSeq" id="WP_377926982.1">
    <property type="nucleotide sequence ID" value="NZ_JBHUEM010000003.1"/>
</dbReference>
<name>A0ABW4LL00_9BACI</name>
<sequence length="69" mass="8028">MILYTVMPQEVMFPMNESDFQNQQLISMNGVSLLVERTDNQDYRVIRCLSTDPQHFLCEQYAPGNLISN</sequence>
<comment type="caution">
    <text evidence="1">The sequence shown here is derived from an EMBL/GenBank/DDBJ whole genome shotgun (WGS) entry which is preliminary data.</text>
</comment>
<gene>
    <name evidence="1" type="ORF">ACFSCX_04770</name>
</gene>
<protein>
    <submittedName>
        <fullName evidence="1">YlzJ-like family protein</fullName>
    </submittedName>
</protein>
<organism evidence="1 2">
    <name type="scientific">Bacillus salitolerans</name>
    <dbReference type="NCBI Taxonomy" id="1437434"/>
    <lineage>
        <taxon>Bacteria</taxon>
        <taxon>Bacillati</taxon>
        <taxon>Bacillota</taxon>
        <taxon>Bacilli</taxon>
        <taxon>Bacillales</taxon>
        <taxon>Bacillaceae</taxon>
        <taxon>Bacillus</taxon>
    </lineage>
</organism>
<evidence type="ECO:0000313" key="1">
    <source>
        <dbReference type="EMBL" id="MFD1735875.1"/>
    </source>
</evidence>
<dbReference type="Pfam" id="PF14035">
    <property type="entry name" value="YlzJ"/>
    <property type="match status" value="1"/>
</dbReference>
<reference evidence="2" key="1">
    <citation type="journal article" date="2019" name="Int. J. Syst. Evol. Microbiol.">
        <title>The Global Catalogue of Microorganisms (GCM) 10K type strain sequencing project: providing services to taxonomists for standard genome sequencing and annotation.</title>
        <authorList>
            <consortium name="The Broad Institute Genomics Platform"/>
            <consortium name="The Broad Institute Genome Sequencing Center for Infectious Disease"/>
            <person name="Wu L."/>
            <person name="Ma J."/>
        </authorList>
    </citation>
    <scope>NUCLEOTIDE SEQUENCE [LARGE SCALE GENOMIC DNA]</scope>
    <source>
        <strain evidence="2">CCUG 49339</strain>
    </source>
</reference>
<dbReference type="EMBL" id="JBHUEM010000003">
    <property type="protein sequence ID" value="MFD1735875.1"/>
    <property type="molecule type" value="Genomic_DNA"/>
</dbReference>
<accession>A0ABW4LL00</accession>
<dbReference type="Proteomes" id="UP001597214">
    <property type="component" value="Unassembled WGS sequence"/>
</dbReference>
<evidence type="ECO:0000313" key="2">
    <source>
        <dbReference type="Proteomes" id="UP001597214"/>
    </source>
</evidence>
<keyword evidence="2" id="KW-1185">Reference proteome</keyword>